<gene>
    <name evidence="1" type="ORF">GSMUA_87840.1</name>
</gene>
<dbReference type="AlphaFoldDB" id="A0A8D6ZMK9"/>
<evidence type="ECO:0000313" key="1">
    <source>
        <dbReference type="EMBL" id="CAG1832864.1"/>
    </source>
</evidence>
<accession>A0A8D6ZMK9</accession>
<protein>
    <submittedName>
        <fullName evidence="1">(wild Malaysian banana) hypothetical protein</fullName>
    </submittedName>
</protein>
<sequence length="106" mass="11412">SAAGDGGYGQRIAVGIGVLEGEALTGGEGCAIVDETVVEAEAAEEEGVYEAGGAEPAAPHVDVRHRAPRWARVQDLHRVRRDPIWQRRRRPLVQQDVVLGAFLLPH</sequence>
<dbReference type="EMBL" id="HG996472">
    <property type="protein sequence ID" value="CAG1832864.1"/>
    <property type="molecule type" value="Genomic_DNA"/>
</dbReference>
<reference evidence="1" key="1">
    <citation type="submission" date="2021-03" db="EMBL/GenBank/DDBJ databases">
        <authorList>
            <consortium name="Genoscope - CEA"/>
            <person name="William W."/>
        </authorList>
    </citation>
    <scope>NUCLEOTIDE SEQUENCE</scope>
    <source>
        <strain evidence="1">Doubled-haploid Pahang</strain>
    </source>
</reference>
<organism evidence="1">
    <name type="scientific">Musa acuminata subsp. malaccensis</name>
    <name type="common">Wild banana</name>
    <name type="synonym">Musa malaccensis</name>
    <dbReference type="NCBI Taxonomy" id="214687"/>
    <lineage>
        <taxon>Eukaryota</taxon>
        <taxon>Viridiplantae</taxon>
        <taxon>Streptophyta</taxon>
        <taxon>Embryophyta</taxon>
        <taxon>Tracheophyta</taxon>
        <taxon>Spermatophyta</taxon>
        <taxon>Magnoliopsida</taxon>
        <taxon>Liliopsida</taxon>
        <taxon>Zingiberales</taxon>
        <taxon>Musaceae</taxon>
        <taxon>Musa</taxon>
    </lineage>
</organism>
<proteinExistence type="predicted"/>
<feature type="non-terminal residue" evidence="1">
    <location>
        <position position="106"/>
    </location>
</feature>
<feature type="non-terminal residue" evidence="1">
    <location>
        <position position="1"/>
    </location>
</feature>
<name>A0A8D6ZMK9_MUSAM</name>